<sequence length="1226" mass="132993">MTDIYLQPGANVRLSQSLVLDGVDVTIRSSGSTTGATIDGTDALDSLFILKNKATLWLEGLVLANCQAEADGGAVRMDDSDVSLRDVRIQDCSAANSGGAIYAARGSLRLESVEITRCSAETGTEGENAQGLGGAIRIVKVREVELSEVNITGCSAVKGGALHIDGGTESETTLNRVRLADSTATEEGGLVYIVSGRLTLENGTLLESGTASQGSSIAFSGAPEVSYRLPLPPGYWIPHSRCEIYRQLPADCADDVCRGLFDKCKTETDAQNDECKQFPVAFVQPCNWEATPALLGVSLYQVPTSALDVDLPYACAPGILGSSDADDQKSAFCAGLCPVGQRCPEAATTEPRPCTEGNFCPAGTSVPRPCPEGSYSAATNLTKEDECTQCPVGFTCPAGSTVPDPCNDGTTTYGQGSTACDVCDEDFFLVLGEAQASTKACKSCPAPPSSPQGGVVSFTCGVDTRIGALYWSPCRGGVDSSEDGNALCHPFYEGPKCEVCTNTTDNGIRYFLNSKARCQPCDRPAESVMLLVGLLFTAGALGLGTLKVIRSSWVPSGKVARALVLMGRRMALLWKRAGMLCKTKQLINLFQVVAVVPAVYEVELPPQLSEWANLFNAVDIFDLDLFLPPACYGSYLTRLIAWGFLPFAPILLATLGSCAWELASSASLTRAALWRGLLGALPLIVILQFLLVTSTSTRILRTFNCIEFPTRDAVLPGGQEPYRAYLADDLSLDCSTPEYATVKRWAYVLLFVWPIGAPLLYLGLLLASRRDIMTRQSTPLLRATDFLWRDYEDSAFYWEPLDLVRKLTLTGFGSKQLRVIIALLVSMLFLTLQYVLSPYKRTLDGRLSMFANIGLVLVYLATLTINSCSLLETDTQTCGEFGLDQLELATIFLSFTTALLGIGLTLVLWLYTAASRAPTFRLVSSGREPLRDGRTLTEGMRWHLFLSHIWSTGQDAAAVIKNQLRLLLPGVEVFLDVDDLEGIAALEEYISNSRVVLLFLSRGYLRSVNCQREVRAALANNKPIVLVQEVDPEKGGGALAELRAECPAELQNGVFDNRQPIPWHRIREFQLVSLKLIAEATLLQTPRYCGKSNLPLYLPGLLDKQESQATNALQWLSRRVSSNSINRDGSNGEATHMLLYLNSSTWSDELLAKQVTAARAARLPIIMAHERDPARGGCLFARMFEVTPQQLIVDGLYKNLARSCFPDPHRKARGTRVLFSAPKSLS</sequence>
<evidence type="ECO:0000313" key="4">
    <source>
        <dbReference type="EnsemblProtists" id="EOD34240"/>
    </source>
</evidence>
<dbReference type="GO" id="GO:0007165">
    <property type="term" value="P:signal transduction"/>
    <property type="evidence" value="ECO:0007669"/>
    <property type="project" value="InterPro"/>
</dbReference>
<dbReference type="SUPFAM" id="SSF52200">
    <property type="entry name" value="Toll/Interleukin receptor TIR domain"/>
    <property type="match status" value="1"/>
</dbReference>
<organism evidence="4 5">
    <name type="scientific">Emiliania huxleyi (strain CCMP1516)</name>
    <dbReference type="NCBI Taxonomy" id="280463"/>
    <lineage>
        <taxon>Eukaryota</taxon>
        <taxon>Haptista</taxon>
        <taxon>Haptophyta</taxon>
        <taxon>Prymnesiophyceae</taxon>
        <taxon>Isochrysidales</taxon>
        <taxon>Noelaerhabdaceae</taxon>
        <taxon>Emiliania</taxon>
    </lineage>
</organism>
<dbReference type="Pfam" id="PF13676">
    <property type="entry name" value="TIR_2"/>
    <property type="match status" value="1"/>
</dbReference>
<dbReference type="AlphaFoldDB" id="A0A0D3KEQ5"/>
<dbReference type="PANTHER" id="PTHR11319">
    <property type="entry name" value="G PROTEIN-COUPLED RECEPTOR-RELATED"/>
    <property type="match status" value="1"/>
</dbReference>
<keyword evidence="2" id="KW-0472">Membrane</keyword>
<keyword evidence="2" id="KW-1133">Transmembrane helix</keyword>
<comment type="caution">
    <text evidence="1">Lacks conserved residue(s) required for the propagation of feature annotation.</text>
</comment>
<dbReference type="SMART" id="SM01411">
    <property type="entry name" value="Ephrin_rec_like"/>
    <property type="match status" value="1"/>
</dbReference>
<dbReference type="InterPro" id="IPR035897">
    <property type="entry name" value="Toll_tir_struct_dom_sf"/>
</dbReference>
<feature type="transmembrane region" description="Helical" evidence="2">
    <location>
        <begin position="639"/>
        <end position="660"/>
    </location>
</feature>
<feature type="transmembrane region" description="Helical" evidence="2">
    <location>
        <begin position="819"/>
        <end position="837"/>
    </location>
</feature>
<evidence type="ECO:0000256" key="2">
    <source>
        <dbReference type="SAM" id="Phobius"/>
    </source>
</evidence>
<dbReference type="HOGENOM" id="CLU_253752_0_0_1"/>
<dbReference type="OMA" id="MFLECEE"/>
<evidence type="ECO:0000259" key="3">
    <source>
        <dbReference type="PROSITE" id="PS50050"/>
    </source>
</evidence>
<dbReference type="PROSITE" id="PS50050">
    <property type="entry name" value="TNFR_NGFR_2"/>
    <property type="match status" value="1"/>
</dbReference>
<feature type="transmembrane region" description="Helical" evidence="2">
    <location>
        <begin position="849"/>
        <end position="871"/>
    </location>
</feature>
<evidence type="ECO:0000256" key="1">
    <source>
        <dbReference type="PROSITE-ProRule" id="PRU00206"/>
    </source>
</evidence>
<reference evidence="4" key="2">
    <citation type="submission" date="2024-10" db="UniProtKB">
        <authorList>
            <consortium name="EnsemblProtists"/>
        </authorList>
    </citation>
    <scope>IDENTIFICATION</scope>
</reference>
<dbReference type="GeneID" id="17279511"/>
<dbReference type="RefSeq" id="XP_005786669.1">
    <property type="nucleotide sequence ID" value="XM_005786612.1"/>
</dbReference>
<dbReference type="InterPro" id="IPR011050">
    <property type="entry name" value="Pectin_lyase_fold/virulence"/>
</dbReference>
<evidence type="ECO:0000313" key="5">
    <source>
        <dbReference type="Proteomes" id="UP000013827"/>
    </source>
</evidence>
<keyword evidence="2" id="KW-0812">Transmembrane</keyword>
<name>A0A0D3KEQ5_EMIH1</name>
<accession>A0A0D3KEQ5</accession>
<feature type="transmembrane region" description="Helical" evidence="2">
    <location>
        <begin position="891"/>
        <end position="911"/>
    </location>
</feature>
<proteinExistence type="predicted"/>
<dbReference type="InterPro" id="IPR000157">
    <property type="entry name" value="TIR_dom"/>
</dbReference>
<dbReference type="Proteomes" id="UP000013827">
    <property type="component" value="Unassembled WGS sequence"/>
</dbReference>
<feature type="transmembrane region" description="Helical" evidence="2">
    <location>
        <begin position="745"/>
        <end position="767"/>
    </location>
</feature>
<dbReference type="PaxDb" id="2903-EOD34240"/>
<dbReference type="EnsemblProtists" id="EOD34240">
    <property type="protein sequence ID" value="EOD34240"/>
    <property type="gene ID" value="EMIHUDRAFT_201913"/>
</dbReference>
<protein>
    <recommendedName>
        <fullName evidence="3">TNFR-Cys domain-containing protein</fullName>
    </recommendedName>
</protein>
<dbReference type="SUPFAM" id="SSF51126">
    <property type="entry name" value="Pectin lyase-like"/>
    <property type="match status" value="1"/>
</dbReference>
<feature type="transmembrane region" description="Helical" evidence="2">
    <location>
        <begin position="672"/>
        <end position="691"/>
    </location>
</feature>
<reference evidence="5" key="1">
    <citation type="journal article" date="2013" name="Nature">
        <title>Pan genome of the phytoplankton Emiliania underpins its global distribution.</title>
        <authorList>
            <person name="Read B.A."/>
            <person name="Kegel J."/>
            <person name="Klute M.J."/>
            <person name="Kuo A."/>
            <person name="Lefebvre S.C."/>
            <person name="Maumus F."/>
            <person name="Mayer C."/>
            <person name="Miller J."/>
            <person name="Monier A."/>
            <person name="Salamov A."/>
            <person name="Young J."/>
            <person name="Aguilar M."/>
            <person name="Claverie J.M."/>
            <person name="Frickenhaus S."/>
            <person name="Gonzalez K."/>
            <person name="Herman E.K."/>
            <person name="Lin Y.C."/>
            <person name="Napier J."/>
            <person name="Ogata H."/>
            <person name="Sarno A.F."/>
            <person name="Shmutz J."/>
            <person name="Schroeder D."/>
            <person name="de Vargas C."/>
            <person name="Verret F."/>
            <person name="von Dassow P."/>
            <person name="Valentin K."/>
            <person name="Van de Peer Y."/>
            <person name="Wheeler G."/>
            <person name="Dacks J.B."/>
            <person name="Delwiche C.F."/>
            <person name="Dyhrman S.T."/>
            <person name="Glockner G."/>
            <person name="John U."/>
            <person name="Richards T."/>
            <person name="Worden A.Z."/>
            <person name="Zhang X."/>
            <person name="Grigoriev I.V."/>
            <person name="Allen A.E."/>
            <person name="Bidle K."/>
            <person name="Borodovsky M."/>
            <person name="Bowler C."/>
            <person name="Brownlee C."/>
            <person name="Cock J.M."/>
            <person name="Elias M."/>
            <person name="Gladyshev V.N."/>
            <person name="Groth M."/>
            <person name="Guda C."/>
            <person name="Hadaegh A."/>
            <person name="Iglesias-Rodriguez M.D."/>
            <person name="Jenkins J."/>
            <person name="Jones B.M."/>
            <person name="Lawson T."/>
            <person name="Leese F."/>
            <person name="Lindquist E."/>
            <person name="Lobanov A."/>
            <person name="Lomsadze A."/>
            <person name="Malik S.B."/>
            <person name="Marsh M.E."/>
            <person name="Mackinder L."/>
            <person name="Mock T."/>
            <person name="Mueller-Roeber B."/>
            <person name="Pagarete A."/>
            <person name="Parker M."/>
            <person name="Probert I."/>
            <person name="Quesneville H."/>
            <person name="Raines C."/>
            <person name="Rensing S.A."/>
            <person name="Riano-Pachon D.M."/>
            <person name="Richier S."/>
            <person name="Rokitta S."/>
            <person name="Shiraiwa Y."/>
            <person name="Soanes D.M."/>
            <person name="van der Giezen M."/>
            <person name="Wahlund T.M."/>
            <person name="Williams B."/>
            <person name="Wilson W."/>
            <person name="Wolfe G."/>
            <person name="Wurch L.L."/>
        </authorList>
    </citation>
    <scope>NUCLEOTIDE SEQUENCE</scope>
</reference>
<dbReference type="KEGG" id="ehx:EMIHUDRAFT_201913"/>
<dbReference type="Gene3D" id="3.40.50.10140">
    <property type="entry name" value="Toll/interleukin-1 receptor homology (TIR) domain"/>
    <property type="match status" value="1"/>
</dbReference>
<dbReference type="InterPro" id="IPR001368">
    <property type="entry name" value="TNFR/NGFR_Cys_rich_reg"/>
</dbReference>
<dbReference type="PANTHER" id="PTHR11319:SF35">
    <property type="entry name" value="OUTER MEMBRANE PROTEIN PMPC-RELATED"/>
    <property type="match status" value="1"/>
</dbReference>
<keyword evidence="5" id="KW-1185">Reference proteome</keyword>
<feature type="repeat" description="TNFR-Cys" evidence="1">
    <location>
        <begin position="369"/>
        <end position="420"/>
    </location>
</feature>
<feature type="domain" description="TNFR-Cys" evidence="3">
    <location>
        <begin position="369"/>
        <end position="420"/>
    </location>
</feature>